<dbReference type="HAMAP" id="MF_01820">
    <property type="entry name" value="GTPase_RsgA"/>
    <property type="match status" value="1"/>
</dbReference>
<dbReference type="SUPFAM" id="SSF50249">
    <property type="entry name" value="Nucleic acid-binding proteins"/>
    <property type="match status" value="1"/>
</dbReference>
<comment type="caution">
    <text evidence="13">The sequence shown here is derived from an EMBL/GenBank/DDBJ whole genome shotgun (WGS) entry which is preliminary data.</text>
</comment>
<dbReference type="PANTHER" id="PTHR32120:SF11">
    <property type="entry name" value="SMALL RIBOSOMAL SUBUNIT BIOGENESIS GTPASE RSGA 1, MITOCHONDRIAL-RELATED"/>
    <property type="match status" value="1"/>
</dbReference>
<evidence type="ECO:0000259" key="12">
    <source>
        <dbReference type="PROSITE" id="PS51721"/>
    </source>
</evidence>
<evidence type="ECO:0000313" key="14">
    <source>
        <dbReference type="Proteomes" id="UP000770785"/>
    </source>
</evidence>
<dbReference type="Gene3D" id="1.10.40.50">
    <property type="entry name" value="Probable gtpase engc, domain 3"/>
    <property type="match status" value="1"/>
</dbReference>
<evidence type="ECO:0000256" key="3">
    <source>
        <dbReference type="ARBA" id="ARBA00022723"/>
    </source>
</evidence>
<protein>
    <recommendedName>
        <fullName evidence="10">Small ribosomal subunit biogenesis GTPase RsgA</fullName>
        <ecNumber evidence="10">3.6.1.-</ecNumber>
    </recommendedName>
</protein>
<dbReference type="CDD" id="cd01854">
    <property type="entry name" value="YjeQ_EngC"/>
    <property type="match status" value="1"/>
</dbReference>
<dbReference type="PANTHER" id="PTHR32120">
    <property type="entry name" value="SMALL RIBOSOMAL SUBUNIT BIOGENESIS GTPASE RSGA"/>
    <property type="match status" value="1"/>
</dbReference>
<evidence type="ECO:0000256" key="2">
    <source>
        <dbReference type="ARBA" id="ARBA00022517"/>
    </source>
</evidence>
<evidence type="ECO:0000256" key="10">
    <source>
        <dbReference type="HAMAP-Rule" id="MF_01820"/>
    </source>
</evidence>
<keyword evidence="9 10" id="KW-0342">GTP-binding</keyword>
<comment type="function">
    <text evidence="10">One of several proteins that assist in the late maturation steps of the functional core of the 30S ribosomal subunit. Helps release RbfA from mature subunits. May play a role in the assembly of ribosomal proteins into the subunit. Circularly permuted GTPase that catalyzes slow GTP hydrolysis, GTPase activity is stimulated by the 30S ribosomal subunit.</text>
</comment>
<keyword evidence="8 10" id="KW-0694">RNA-binding</keyword>
<dbReference type="RefSeq" id="WP_168038264.1">
    <property type="nucleotide sequence ID" value="NZ_JAATJH010000004.1"/>
</dbReference>
<dbReference type="EC" id="3.6.1.-" evidence="10"/>
<dbReference type="InterPro" id="IPR030378">
    <property type="entry name" value="G_CP_dom"/>
</dbReference>
<comment type="subcellular location">
    <subcellularLocation>
        <location evidence="10">Cytoplasm</location>
    </subcellularLocation>
</comment>
<sequence>MQKGTVSKSTGSWYKVRLDEPTPDGLTELRCRMAGRFRLEDKQLTNPIAVGDRVSVEVETNSDTETGAIREIEDRTNYVVRQSPRKKHELHLLASNIDQAVLIVTVIWPDVKLGFIDRFLLMTEPFGIPTTIVFNKADLYDEDTLETYEVIRQIYTDIGYQVMLVSAQEGTGLQEFQDLLKDKRSLLSGQSGVGKSTLVNAIAPDLDLTTGELSDYTGKGQHTTTFAELYQLPFGGELIDPPGIKNLSFNYLKPIEVAYYFREIFALSPECRFGGTCLHRSEPGCAVIESVQSGDDRVTDLRYNSYLTLLEETEAQNYWERKKV</sequence>
<dbReference type="Gene3D" id="3.40.50.300">
    <property type="entry name" value="P-loop containing nucleotide triphosphate hydrolases"/>
    <property type="match status" value="1"/>
</dbReference>
<feature type="binding site" evidence="10">
    <location>
        <position position="285"/>
    </location>
    <ligand>
        <name>Zn(2+)</name>
        <dbReference type="ChEBI" id="CHEBI:29105"/>
    </ligand>
</feature>
<evidence type="ECO:0000256" key="8">
    <source>
        <dbReference type="ARBA" id="ARBA00022884"/>
    </source>
</evidence>
<proteinExistence type="inferred from homology"/>
<comment type="similarity">
    <text evidence="10">Belongs to the TRAFAC class YlqF/YawG GTPase family. RsgA subfamily.</text>
</comment>
<organism evidence="13 14">
    <name type="scientific">Neolewinella antarctica</name>
    <dbReference type="NCBI Taxonomy" id="442734"/>
    <lineage>
        <taxon>Bacteria</taxon>
        <taxon>Pseudomonadati</taxon>
        <taxon>Bacteroidota</taxon>
        <taxon>Saprospiria</taxon>
        <taxon>Saprospirales</taxon>
        <taxon>Lewinellaceae</taxon>
        <taxon>Neolewinella</taxon>
    </lineage>
</organism>
<evidence type="ECO:0000256" key="7">
    <source>
        <dbReference type="ARBA" id="ARBA00022833"/>
    </source>
</evidence>
<dbReference type="EMBL" id="JAATJH010000004">
    <property type="protein sequence ID" value="NJC27304.1"/>
    <property type="molecule type" value="Genomic_DNA"/>
</dbReference>
<accession>A0ABX0XEH0</accession>
<dbReference type="NCBIfam" id="TIGR00157">
    <property type="entry name" value="ribosome small subunit-dependent GTPase A"/>
    <property type="match status" value="1"/>
</dbReference>
<keyword evidence="6 10" id="KW-0378">Hydrolase</keyword>
<feature type="binding site" evidence="10">
    <location>
        <position position="279"/>
    </location>
    <ligand>
        <name>Zn(2+)</name>
        <dbReference type="ChEBI" id="CHEBI:29105"/>
    </ligand>
</feature>
<dbReference type="SUPFAM" id="SSF52540">
    <property type="entry name" value="P-loop containing nucleoside triphosphate hydrolases"/>
    <property type="match status" value="1"/>
</dbReference>
<dbReference type="InterPro" id="IPR027417">
    <property type="entry name" value="P-loop_NTPase"/>
</dbReference>
<gene>
    <name evidence="10" type="primary">rsgA</name>
    <name evidence="13" type="ORF">GGR27_002817</name>
</gene>
<evidence type="ECO:0000313" key="13">
    <source>
        <dbReference type="EMBL" id="NJC27304.1"/>
    </source>
</evidence>
<keyword evidence="2 10" id="KW-0690">Ribosome biogenesis</keyword>
<keyword evidence="14" id="KW-1185">Reference proteome</keyword>
<feature type="binding site" evidence="10">
    <location>
        <position position="277"/>
    </location>
    <ligand>
        <name>Zn(2+)</name>
        <dbReference type="ChEBI" id="CHEBI:29105"/>
    </ligand>
</feature>
<evidence type="ECO:0000256" key="4">
    <source>
        <dbReference type="ARBA" id="ARBA00022730"/>
    </source>
</evidence>
<keyword evidence="7 10" id="KW-0862">Zinc</keyword>
<dbReference type="InterPro" id="IPR012340">
    <property type="entry name" value="NA-bd_OB-fold"/>
</dbReference>
<evidence type="ECO:0000256" key="9">
    <source>
        <dbReference type="ARBA" id="ARBA00023134"/>
    </source>
</evidence>
<comment type="cofactor">
    <cofactor evidence="10">
        <name>Zn(2+)</name>
        <dbReference type="ChEBI" id="CHEBI:29105"/>
    </cofactor>
    <text evidence="10">Binds 1 zinc ion per subunit.</text>
</comment>
<dbReference type="GO" id="GO:0016787">
    <property type="term" value="F:hydrolase activity"/>
    <property type="evidence" value="ECO:0007669"/>
    <property type="project" value="UniProtKB-KW"/>
</dbReference>
<reference evidence="13 14" key="1">
    <citation type="submission" date="2020-03" db="EMBL/GenBank/DDBJ databases">
        <title>Genomic Encyclopedia of Type Strains, Phase IV (KMG-IV): sequencing the most valuable type-strain genomes for metagenomic binning, comparative biology and taxonomic classification.</title>
        <authorList>
            <person name="Goeker M."/>
        </authorList>
    </citation>
    <scope>NUCLEOTIDE SEQUENCE [LARGE SCALE GENOMIC DNA]</scope>
    <source>
        <strain evidence="13 14">DSM 105096</strain>
    </source>
</reference>
<dbReference type="PROSITE" id="PS51721">
    <property type="entry name" value="G_CP"/>
    <property type="match status" value="1"/>
</dbReference>
<dbReference type="PROSITE" id="PS50936">
    <property type="entry name" value="ENGC_GTPASE"/>
    <property type="match status" value="1"/>
</dbReference>
<evidence type="ECO:0000256" key="6">
    <source>
        <dbReference type="ARBA" id="ARBA00022801"/>
    </source>
</evidence>
<feature type="domain" description="CP-type G" evidence="12">
    <location>
        <begin position="86"/>
        <end position="247"/>
    </location>
</feature>
<dbReference type="Pfam" id="PF16745">
    <property type="entry name" value="RsgA_N"/>
    <property type="match status" value="1"/>
</dbReference>
<feature type="binding site" evidence="10">
    <location>
        <begin position="135"/>
        <end position="138"/>
    </location>
    <ligand>
        <name>GTP</name>
        <dbReference type="ChEBI" id="CHEBI:37565"/>
    </ligand>
</feature>
<feature type="domain" description="EngC GTPase" evidence="11">
    <location>
        <begin position="95"/>
        <end position="245"/>
    </location>
</feature>
<evidence type="ECO:0000256" key="5">
    <source>
        <dbReference type="ARBA" id="ARBA00022741"/>
    </source>
</evidence>
<dbReference type="InterPro" id="IPR004881">
    <property type="entry name" value="Ribosome_biogen_GTPase_RsgA"/>
</dbReference>
<keyword evidence="1 10" id="KW-0963">Cytoplasm</keyword>
<evidence type="ECO:0000256" key="1">
    <source>
        <dbReference type="ARBA" id="ARBA00022490"/>
    </source>
</evidence>
<keyword evidence="4 10" id="KW-0699">rRNA-binding</keyword>
<keyword evidence="5 10" id="KW-0547">Nucleotide-binding</keyword>
<dbReference type="InterPro" id="IPR031944">
    <property type="entry name" value="RsgA_N"/>
</dbReference>
<feature type="binding site" evidence="10">
    <location>
        <begin position="189"/>
        <end position="197"/>
    </location>
    <ligand>
        <name>GTP</name>
        <dbReference type="ChEBI" id="CHEBI:37565"/>
    </ligand>
</feature>
<name>A0ABX0XEH0_9BACT</name>
<comment type="subunit">
    <text evidence="10">Monomer. Associates with 30S ribosomal subunit, binds 16S rRNA.</text>
</comment>
<evidence type="ECO:0000259" key="11">
    <source>
        <dbReference type="PROSITE" id="PS50936"/>
    </source>
</evidence>
<keyword evidence="3 10" id="KW-0479">Metal-binding</keyword>
<dbReference type="Proteomes" id="UP000770785">
    <property type="component" value="Unassembled WGS sequence"/>
</dbReference>
<dbReference type="Pfam" id="PF03193">
    <property type="entry name" value="RsgA_GTPase"/>
    <property type="match status" value="1"/>
</dbReference>
<feature type="binding site" evidence="10">
    <location>
        <position position="271"/>
    </location>
    <ligand>
        <name>Zn(2+)</name>
        <dbReference type="ChEBI" id="CHEBI:29105"/>
    </ligand>
</feature>
<dbReference type="Gene3D" id="2.40.50.140">
    <property type="entry name" value="Nucleic acid-binding proteins"/>
    <property type="match status" value="1"/>
</dbReference>
<dbReference type="InterPro" id="IPR010914">
    <property type="entry name" value="RsgA_GTPase_dom"/>
</dbReference>